<feature type="transmembrane region" description="Helical" evidence="1">
    <location>
        <begin position="142"/>
        <end position="159"/>
    </location>
</feature>
<dbReference type="RefSeq" id="WP_221032847.1">
    <property type="nucleotide sequence ID" value="NZ_CP139781.1"/>
</dbReference>
<evidence type="ECO:0000256" key="1">
    <source>
        <dbReference type="SAM" id="Phobius"/>
    </source>
</evidence>
<feature type="transmembrane region" description="Helical" evidence="1">
    <location>
        <begin position="29"/>
        <end position="53"/>
    </location>
</feature>
<feature type="transmembrane region" description="Helical" evidence="1">
    <location>
        <begin position="165"/>
        <end position="190"/>
    </location>
</feature>
<keyword evidence="3" id="KW-1185">Reference proteome</keyword>
<accession>A0ABZ1C2N0</accession>
<name>A0ABZ1C2N0_9BACT</name>
<proteinExistence type="predicted"/>
<dbReference type="Pfam" id="PF19656">
    <property type="entry name" value="DUF6159"/>
    <property type="match status" value="1"/>
</dbReference>
<dbReference type="EMBL" id="CP139781">
    <property type="protein sequence ID" value="WRQ85610.1"/>
    <property type="molecule type" value="Genomic_DNA"/>
</dbReference>
<evidence type="ECO:0000313" key="3">
    <source>
        <dbReference type="Proteomes" id="UP000738431"/>
    </source>
</evidence>
<organism evidence="2 3">
    <name type="scientific">Actomonas aquatica</name>
    <dbReference type="NCBI Taxonomy" id="2866162"/>
    <lineage>
        <taxon>Bacteria</taxon>
        <taxon>Pseudomonadati</taxon>
        <taxon>Verrucomicrobiota</taxon>
        <taxon>Opitutia</taxon>
        <taxon>Opitutales</taxon>
        <taxon>Opitutaceae</taxon>
        <taxon>Actomonas</taxon>
    </lineage>
</organism>
<protein>
    <submittedName>
        <fullName evidence="2">DUF6159 family protein</fullName>
    </submittedName>
</protein>
<keyword evidence="1" id="KW-0812">Transmembrane</keyword>
<gene>
    <name evidence="2" type="ORF">K1X11_012430</name>
</gene>
<dbReference type="Proteomes" id="UP000738431">
    <property type="component" value="Chromosome"/>
</dbReference>
<dbReference type="InterPro" id="IPR046157">
    <property type="entry name" value="DUF6159"/>
</dbReference>
<reference evidence="2 3" key="1">
    <citation type="submission" date="2021-08" db="EMBL/GenBank/DDBJ databases">
        <authorList>
            <person name="Zhang D."/>
            <person name="Zhang A."/>
            <person name="Wang L."/>
        </authorList>
    </citation>
    <scope>NUCLEOTIDE SEQUENCE [LARGE SCALE GENOMIC DNA]</scope>
    <source>
        <strain evidence="2 3">WL0086</strain>
    </source>
</reference>
<keyword evidence="1" id="KW-1133">Transmembrane helix</keyword>
<keyword evidence="1" id="KW-0472">Membrane</keyword>
<feature type="transmembrane region" description="Helical" evidence="1">
    <location>
        <begin position="257"/>
        <end position="278"/>
    </location>
</feature>
<reference evidence="2 3" key="2">
    <citation type="submission" date="2023-12" db="EMBL/GenBank/DDBJ databases">
        <title>Description of an unclassified Opitutus bacterium of Verrucomicrobiota.</title>
        <authorList>
            <person name="Zhang D.-F."/>
        </authorList>
    </citation>
    <scope>NUCLEOTIDE SEQUENCE [LARGE SCALE GENOMIC DNA]</scope>
    <source>
        <strain evidence="2 3">WL0086</strain>
    </source>
</reference>
<sequence length="309" mass="33754">MSDRTPGKFARSWALFKASLVVLRQHPSLLLFPIITFVCTLVITGFFLTPAVFYPTGYSLNESEHWISLARMIGVYQDGVVEGPIRPEPVVYAYGALLYLVSMFIATFANTAFYHQIIQAFSGEAVSIRAGVAFALTRLRSILMWSLFAGVIGLIIKMLEERLGWVGALVMRFVGVVWSVASVFAIPVLIREGKANPIALLRSSAQTLRQTWGEALIGYLGVTFGGWIVAIGSVLFLGTLGVVSGVLQTPWPILSGVGVWLIAIIAYGFLMAMIGHIYRCALYIYATEGVVPAPYDAGMMDSAWKVKKA</sequence>
<feature type="transmembrane region" description="Helical" evidence="1">
    <location>
        <begin position="211"/>
        <end position="237"/>
    </location>
</feature>
<evidence type="ECO:0000313" key="2">
    <source>
        <dbReference type="EMBL" id="WRQ85610.1"/>
    </source>
</evidence>
<feature type="transmembrane region" description="Helical" evidence="1">
    <location>
        <begin position="91"/>
        <end position="113"/>
    </location>
</feature>